<reference evidence="2 3" key="1">
    <citation type="submission" date="2020-04" db="EMBL/GenBank/DDBJ databases">
        <authorList>
            <person name="Basu S."/>
            <person name="Maruthanayagam V."/>
            <person name="Chakraborty S."/>
            <person name="Pramanik A."/>
            <person name="Mukherjee J."/>
            <person name="Brink B."/>
        </authorList>
    </citation>
    <scope>NUCLEOTIDE SEQUENCE [LARGE SCALE GENOMIC DNA]</scope>
    <source>
        <strain evidence="2 3">AP17</strain>
    </source>
</reference>
<dbReference type="Proteomes" id="UP000500857">
    <property type="component" value="Chromosome"/>
</dbReference>
<evidence type="ECO:0000313" key="3">
    <source>
        <dbReference type="Proteomes" id="UP000500857"/>
    </source>
</evidence>
<protein>
    <submittedName>
        <fullName evidence="2">Uncharacterized protein</fullName>
    </submittedName>
</protein>
<keyword evidence="3" id="KW-1185">Reference proteome</keyword>
<sequence length="52" mass="5541">MGKVPAHQTDVVRSLGIDLGIRANPPERPAGTVRNLRPRPPPSEAITSENAT</sequence>
<name>A0A6H1TTX3_9CYAN</name>
<proteinExistence type="predicted"/>
<accession>A0A6H1TTX3</accession>
<feature type="region of interest" description="Disordered" evidence="1">
    <location>
        <begin position="17"/>
        <end position="52"/>
    </location>
</feature>
<dbReference type="EMBL" id="CP051167">
    <property type="protein sequence ID" value="QIZ70054.1"/>
    <property type="molecule type" value="Genomic_DNA"/>
</dbReference>
<evidence type="ECO:0000256" key="1">
    <source>
        <dbReference type="SAM" id="MobiDB-lite"/>
    </source>
</evidence>
<dbReference type="AlphaFoldDB" id="A0A6H1TTX3"/>
<dbReference type="RefSeq" id="WP_168568211.1">
    <property type="nucleotide sequence ID" value="NZ_CP051167.1"/>
</dbReference>
<dbReference type="KEGG" id="oxy:HCG48_05290"/>
<gene>
    <name evidence="2" type="ORF">HCG48_05290</name>
</gene>
<evidence type="ECO:0000313" key="2">
    <source>
        <dbReference type="EMBL" id="QIZ70054.1"/>
    </source>
</evidence>
<organism evidence="2 3">
    <name type="scientific">Oxynema aestuarii AP17</name>
    <dbReference type="NCBI Taxonomy" id="2064643"/>
    <lineage>
        <taxon>Bacteria</taxon>
        <taxon>Bacillati</taxon>
        <taxon>Cyanobacteriota</taxon>
        <taxon>Cyanophyceae</taxon>
        <taxon>Oscillatoriophycideae</taxon>
        <taxon>Oscillatoriales</taxon>
        <taxon>Oscillatoriaceae</taxon>
        <taxon>Oxynema</taxon>
        <taxon>Oxynema aestuarii</taxon>
    </lineage>
</organism>